<evidence type="ECO:0000313" key="6">
    <source>
        <dbReference type="EMBL" id="RZF22322.1"/>
    </source>
</evidence>
<comment type="similarity">
    <text evidence="4">Belongs to the metallo-beta-lactamase superfamily. Type III sulfatase family.</text>
</comment>
<protein>
    <submittedName>
        <fullName evidence="6">MBL fold metallo-hydrolase</fullName>
    </submittedName>
</protein>
<dbReference type="PROSITE" id="PS51257">
    <property type="entry name" value="PROKAR_LIPOPROTEIN"/>
    <property type="match status" value="1"/>
</dbReference>
<keyword evidence="1" id="KW-0479">Metal-binding</keyword>
<dbReference type="Pfam" id="PF14863">
    <property type="entry name" value="Alkyl_sulf_dimr"/>
    <property type="match status" value="1"/>
</dbReference>
<organism evidence="6 7">
    <name type="scientific">Halobacteriovorax vibrionivorans</name>
    <dbReference type="NCBI Taxonomy" id="2152716"/>
    <lineage>
        <taxon>Bacteria</taxon>
        <taxon>Pseudomonadati</taxon>
        <taxon>Bdellovibrionota</taxon>
        <taxon>Bacteriovoracia</taxon>
        <taxon>Bacteriovoracales</taxon>
        <taxon>Halobacteriovoraceae</taxon>
        <taxon>Halobacteriovorax</taxon>
    </lineage>
</organism>
<comment type="caution">
    <text evidence="6">The sequence shown here is derived from an EMBL/GenBank/DDBJ whole genome shotgun (WGS) entry which is preliminary data.</text>
</comment>
<dbReference type="SUPFAM" id="SSF56281">
    <property type="entry name" value="Metallo-hydrolase/oxidoreductase"/>
    <property type="match status" value="1"/>
</dbReference>
<dbReference type="Gene3D" id="1.25.40.880">
    <property type="entry name" value="Alkyl sulfatase, dimerisation domain"/>
    <property type="match status" value="1"/>
</dbReference>
<dbReference type="Proteomes" id="UP000443582">
    <property type="component" value="Unassembled WGS sequence"/>
</dbReference>
<proteinExistence type="inferred from homology"/>
<feature type="domain" description="Metallo-beta-lactamase" evidence="5">
    <location>
        <begin position="130"/>
        <end position="351"/>
    </location>
</feature>
<dbReference type="CDD" id="cd07710">
    <property type="entry name" value="arylsulfatase_Sdsa1-like_MBL-fold"/>
    <property type="match status" value="1"/>
</dbReference>
<dbReference type="InterPro" id="IPR036866">
    <property type="entry name" value="RibonucZ/Hydroxyglut_hydro"/>
</dbReference>
<sequence length="663" mass="73728">MQKRISIPTLLLTLVIIGCSRGGSYTFNKESKSASNYTKEANQRLYSELDFSDKSDFDSANKGFIATIETPIMSKDGTKVVYEPKKFSHLTKGDAPETVNPSLWRQSQLNSINGLFKVNEYIYQVRGIDLANVSFVKGRKGWIVIDPLTATETSRAALELINKHVERRPVTAVIFTHSHLDHFGGVYGVANKKDLNSGKVKVYAPVGFTHESVSENVIAGAAMSRRAEYMYARTLDFNIQGPIGTGLGNFVANGEYAIAKPTKVIDKDMRLVVDGVPIEFIYTPGAEAPTEMMAYFPRSNALCGAEIITHTMHNIQTLRGAQVRDSLAWSKHIQHALEKYGNADVLFSSHHWPTFGNENVVSFMSTQRDLYKFIHDQTVNRLNQGMTGTELADSIKLNPNIAKEFGNRGYYGSLSHNTRAVYDKYLGFFNGNPAELNPLPQVESAKKTIAYMGGDAKVLDLAVRDFKKGEYRYVAEVLNKLVYAQPENVKAKQLLADTYEQLAYQAENATWRNFYAQGAYELRNGVGAPASATASPAILAEMDTELLLDYLAVRVNSEKAKNKDISIELNVTDKKQRYYISLRNSVLTYSSKAPSKKQRELASSSDNKIEIKHAQLVELAMGAATFKQLNKRDDVSFNGDQNALNELSSSLDISPKTFNIVTP</sequence>
<evidence type="ECO:0000313" key="7">
    <source>
        <dbReference type="Proteomes" id="UP000443582"/>
    </source>
</evidence>
<dbReference type="SMART" id="SM00849">
    <property type="entry name" value="Lactamase_B"/>
    <property type="match status" value="1"/>
</dbReference>
<evidence type="ECO:0000256" key="3">
    <source>
        <dbReference type="ARBA" id="ARBA00022833"/>
    </source>
</evidence>
<dbReference type="SUPFAM" id="SSF55718">
    <property type="entry name" value="SCP-like"/>
    <property type="match status" value="1"/>
</dbReference>
<dbReference type="InterPro" id="IPR029228">
    <property type="entry name" value="Alkyl_sulf_dimr"/>
</dbReference>
<dbReference type="Pfam" id="PF14864">
    <property type="entry name" value="Alkyl_sulf_C"/>
    <property type="match status" value="1"/>
</dbReference>
<dbReference type="PANTHER" id="PTHR43223">
    <property type="entry name" value="ALKYL/ARYL-SULFATASE"/>
    <property type="match status" value="1"/>
</dbReference>
<dbReference type="Gene3D" id="3.30.1050.10">
    <property type="entry name" value="SCP2 sterol-binding domain"/>
    <property type="match status" value="1"/>
</dbReference>
<dbReference type="InterPro" id="IPR038536">
    <property type="entry name" value="Alkyl/aryl-sulf_dimr_sf"/>
</dbReference>
<dbReference type="InterPro" id="IPR052195">
    <property type="entry name" value="Bact_Alkyl/Aryl-Sulfatase"/>
</dbReference>
<evidence type="ECO:0000256" key="1">
    <source>
        <dbReference type="ARBA" id="ARBA00022723"/>
    </source>
</evidence>
<gene>
    <name evidence="6" type="ORF">DAY19_00720</name>
</gene>
<dbReference type="Gene3D" id="3.60.15.30">
    <property type="entry name" value="Metallo-beta-lactamase domain"/>
    <property type="match status" value="1"/>
</dbReference>
<reference evidence="7" key="1">
    <citation type="journal article" date="2019" name="Int. J. Syst. Evol. Microbiol.">
        <title>Halobacteriovorax valvorus sp. nov., a novel prokaryotic predator isolated from coastal seawater of China.</title>
        <authorList>
            <person name="Chen M.-X."/>
        </authorList>
    </citation>
    <scope>NUCLEOTIDE SEQUENCE [LARGE SCALE GENOMIC DNA]</scope>
    <source>
        <strain evidence="7">BL9</strain>
    </source>
</reference>
<dbReference type="InterPro" id="IPR044097">
    <property type="entry name" value="Bds1/SdsA1_MBL-fold"/>
</dbReference>
<dbReference type="InterPro" id="IPR001279">
    <property type="entry name" value="Metallo-B-lactamas"/>
</dbReference>
<evidence type="ECO:0000256" key="4">
    <source>
        <dbReference type="ARBA" id="ARBA00033751"/>
    </source>
</evidence>
<keyword evidence="2" id="KW-0378">Hydrolase</keyword>
<evidence type="ECO:0000259" key="5">
    <source>
        <dbReference type="SMART" id="SM00849"/>
    </source>
</evidence>
<dbReference type="InterPro" id="IPR036527">
    <property type="entry name" value="SCP2_sterol-bd_dom_sf"/>
</dbReference>
<dbReference type="RefSeq" id="WP_114705267.1">
    <property type="nucleotide sequence ID" value="NZ_QDKL01000001.1"/>
</dbReference>
<name>A0ABY0IHA9_9BACT</name>
<keyword evidence="7" id="KW-1185">Reference proteome</keyword>
<evidence type="ECO:0000256" key="2">
    <source>
        <dbReference type="ARBA" id="ARBA00022801"/>
    </source>
</evidence>
<dbReference type="Pfam" id="PF00753">
    <property type="entry name" value="Lactamase_B"/>
    <property type="match status" value="1"/>
</dbReference>
<dbReference type="InterPro" id="IPR029229">
    <property type="entry name" value="Alkyl_sulf_C"/>
</dbReference>
<dbReference type="EMBL" id="QDKL01000001">
    <property type="protein sequence ID" value="RZF22322.1"/>
    <property type="molecule type" value="Genomic_DNA"/>
</dbReference>
<dbReference type="PANTHER" id="PTHR43223:SF1">
    <property type="entry name" value="ALKYL_ARYL-SULFATASE BDS1"/>
    <property type="match status" value="1"/>
</dbReference>
<keyword evidence="3" id="KW-0862">Zinc</keyword>
<accession>A0ABY0IHA9</accession>